<evidence type="ECO:0000313" key="3">
    <source>
        <dbReference type="WBParaSite" id="scaffold11667_cov174.g15791"/>
    </source>
</evidence>
<dbReference type="Proteomes" id="UP000887561">
    <property type="component" value="Unplaced"/>
</dbReference>
<proteinExistence type="predicted"/>
<dbReference type="WBParaSite" id="scaffold11667_cov174.g15791">
    <property type="protein sequence ID" value="scaffold11667_cov174.g15791"/>
    <property type="gene ID" value="scaffold11667_cov174.g15791"/>
</dbReference>
<organism evidence="2 3">
    <name type="scientific">Meloidogyne javanica</name>
    <name type="common">Root-knot nematode worm</name>
    <dbReference type="NCBI Taxonomy" id="6303"/>
    <lineage>
        <taxon>Eukaryota</taxon>
        <taxon>Metazoa</taxon>
        <taxon>Ecdysozoa</taxon>
        <taxon>Nematoda</taxon>
        <taxon>Chromadorea</taxon>
        <taxon>Rhabditida</taxon>
        <taxon>Tylenchina</taxon>
        <taxon>Tylenchomorpha</taxon>
        <taxon>Tylenchoidea</taxon>
        <taxon>Meloidogynidae</taxon>
        <taxon>Meloidogyninae</taxon>
        <taxon>Meloidogyne</taxon>
        <taxon>Meloidogyne incognita group</taxon>
    </lineage>
</organism>
<accession>A0A915LJL9</accession>
<evidence type="ECO:0000256" key="1">
    <source>
        <dbReference type="SAM" id="MobiDB-lite"/>
    </source>
</evidence>
<keyword evidence="2" id="KW-1185">Reference proteome</keyword>
<name>A0A915LJL9_MELJA</name>
<evidence type="ECO:0000313" key="2">
    <source>
        <dbReference type="Proteomes" id="UP000887561"/>
    </source>
</evidence>
<dbReference type="AlphaFoldDB" id="A0A915LJL9"/>
<feature type="region of interest" description="Disordered" evidence="1">
    <location>
        <begin position="37"/>
        <end position="56"/>
    </location>
</feature>
<reference evidence="3" key="1">
    <citation type="submission" date="2022-11" db="UniProtKB">
        <authorList>
            <consortium name="WormBaseParasite"/>
        </authorList>
    </citation>
    <scope>IDENTIFICATION</scope>
</reference>
<feature type="compositionally biased region" description="Basic and acidic residues" evidence="1">
    <location>
        <begin position="45"/>
        <end position="56"/>
    </location>
</feature>
<sequence length="97" mass="11287">MNKISETEQLNRKIVAKDCLEILQILKPNTKEISYSLQASDDDEKQEKETAKKEEEYFNVQLTKSDSVAERSKELKDIEDKQAERKKLGREILGMIL</sequence>
<protein>
    <submittedName>
        <fullName evidence="3">Uncharacterized protein</fullName>
    </submittedName>
</protein>